<sequence length="217" mass="24266">MSRSSRRRFLIQSAGAAGLLGVASWTLAVAGGPEGRDRDRKVLEAVIADEMDPKNPLNENYLVYLKRTGRKFGKVVVVDARTRSLKERADDQLYLKSFEDGGEIPKGHLADLKLRNKEGPFPLKDLGIADERVQLDDLDTLLTGPSSLSSKKSPLEEKYPNNRGYLRFYLPGYSADGKTSVVLMDHGPSPHGIVDLYYLGESKGVWKVKGRWRQIYE</sequence>
<keyword evidence="1" id="KW-0732">Signal</keyword>
<feature type="signal peptide" evidence="1">
    <location>
        <begin position="1"/>
        <end position="28"/>
    </location>
</feature>
<dbReference type="PROSITE" id="PS51318">
    <property type="entry name" value="TAT"/>
    <property type="match status" value="1"/>
</dbReference>
<reference evidence="2 3" key="1">
    <citation type="submission" date="2023-03" db="EMBL/GenBank/DDBJ databases">
        <title>Paludisphaera mucosa sp. nov. a novel planctomycete from northern fen.</title>
        <authorList>
            <person name="Ivanova A."/>
        </authorList>
    </citation>
    <scope>NUCLEOTIDE SEQUENCE [LARGE SCALE GENOMIC DNA]</scope>
    <source>
        <strain evidence="2 3">Pla2</strain>
    </source>
</reference>
<evidence type="ECO:0000256" key="1">
    <source>
        <dbReference type="SAM" id="SignalP"/>
    </source>
</evidence>
<accession>A0ABT6FKY1</accession>
<feature type="chain" id="PRO_5045054188" evidence="1">
    <location>
        <begin position="29"/>
        <end position="217"/>
    </location>
</feature>
<evidence type="ECO:0000313" key="3">
    <source>
        <dbReference type="Proteomes" id="UP001216907"/>
    </source>
</evidence>
<dbReference type="RefSeq" id="WP_277864534.1">
    <property type="nucleotide sequence ID" value="NZ_JARRAG010000003.1"/>
</dbReference>
<organism evidence="2 3">
    <name type="scientific">Paludisphaera mucosa</name>
    <dbReference type="NCBI Taxonomy" id="3030827"/>
    <lineage>
        <taxon>Bacteria</taxon>
        <taxon>Pseudomonadati</taxon>
        <taxon>Planctomycetota</taxon>
        <taxon>Planctomycetia</taxon>
        <taxon>Isosphaerales</taxon>
        <taxon>Isosphaeraceae</taxon>
        <taxon>Paludisphaera</taxon>
    </lineage>
</organism>
<keyword evidence="3" id="KW-1185">Reference proteome</keyword>
<name>A0ABT6FKY1_9BACT</name>
<protein>
    <submittedName>
        <fullName evidence="2">Uncharacterized protein</fullName>
    </submittedName>
</protein>
<dbReference type="Proteomes" id="UP001216907">
    <property type="component" value="Unassembled WGS sequence"/>
</dbReference>
<dbReference type="EMBL" id="JARRAG010000003">
    <property type="protein sequence ID" value="MDG3008207.1"/>
    <property type="molecule type" value="Genomic_DNA"/>
</dbReference>
<evidence type="ECO:0000313" key="2">
    <source>
        <dbReference type="EMBL" id="MDG3008207.1"/>
    </source>
</evidence>
<comment type="caution">
    <text evidence="2">The sequence shown here is derived from an EMBL/GenBank/DDBJ whole genome shotgun (WGS) entry which is preliminary data.</text>
</comment>
<proteinExistence type="predicted"/>
<gene>
    <name evidence="2" type="ORF">PZE19_30945</name>
</gene>
<dbReference type="InterPro" id="IPR006311">
    <property type="entry name" value="TAT_signal"/>
</dbReference>